<dbReference type="Proteomes" id="UP000241818">
    <property type="component" value="Unassembled WGS sequence"/>
</dbReference>
<dbReference type="GeneID" id="36574217"/>
<dbReference type="InParanoid" id="A0A2T3BDV7"/>
<feature type="transmembrane region" description="Helical" evidence="1">
    <location>
        <begin position="23"/>
        <end position="46"/>
    </location>
</feature>
<dbReference type="AlphaFoldDB" id="A0A2T3BDV7"/>
<dbReference type="EMBL" id="KZ679006">
    <property type="protein sequence ID" value="PSS27576.1"/>
    <property type="molecule type" value="Genomic_DNA"/>
</dbReference>
<evidence type="ECO:0000313" key="3">
    <source>
        <dbReference type="Proteomes" id="UP000241818"/>
    </source>
</evidence>
<dbReference type="RefSeq" id="XP_024725101.1">
    <property type="nucleotide sequence ID" value="XM_024866136.1"/>
</dbReference>
<protein>
    <submittedName>
        <fullName evidence="2">Uncharacterized protein</fullName>
    </submittedName>
</protein>
<sequence length="119" mass="12187">MTAPHTGASVFMAPDFEVLVEEAAALVALATTDSMLLVPCLASLLIELMADRALLRASPVAVAATLLKLAMALEASRVAVKIAPDARLEAVERAPAASEVAVENAPTASDVPVEIAPLT</sequence>
<reference evidence="2 3" key="1">
    <citation type="journal article" date="2018" name="New Phytol.">
        <title>Comparative genomics and transcriptomics depict ericoid mycorrhizal fungi as versatile saprotrophs and plant mutualists.</title>
        <authorList>
            <person name="Martino E."/>
            <person name="Morin E."/>
            <person name="Grelet G.A."/>
            <person name="Kuo A."/>
            <person name="Kohler A."/>
            <person name="Daghino S."/>
            <person name="Barry K.W."/>
            <person name="Cichocki N."/>
            <person name="Clum A."/>
            <person name="Dockter R.B."/>
            <person name="Hainaut M."/>
            <person name="Kuo R.C."/>
            <person name="LaButti K."/>
            <person name="Lindahl B.D."/>
            <person name="Lindquist E.A."/>
            <person name="Lipzen A."/>
            <person name="Khouja H.R."/>
            <person name="Magnuson J."/>
            <person name="Murat C."/>
            <person name="Ohm R.A."/>
            <person name="Singer S.W."/>
            <person name="Spatafora J.W."/>
            <person name="Wang M."/>
            <person name="Veneault-Fourrey C."/>
            <person name="Henrissat B."/>
            <person name="Grigoriev I.V."/>
            <person name="Martin F.M."/>
            <person name="Perotto S."/>
        </authorList>
    </citation>
    <scope>NUCLEOTIDE SEQUENCE [LARGE SCALE GENOMIC DNA]</scope>
    <source>
        <strain evidence="2 3">ATCC 22711</strain>
    </source>
</reference>
<keyword evidence="1" id="KW-1133">Transmembrane helix</keyword>
<keyword evidence="1" id="KW-0812">Transmembrane</keyword>
<accession>A0A2T3BDV7</accession>
<organism evidence="2 3">
    <name type="scientific">Amorphotheca resinae ATCC 22711</name>
    <dbReference type="NCBI Taxonomy" id="857342"/>
    <lineage>
        <taxon>Eukaryota</taxon>
        <taxon>Fungi</taxon>
        <taxon>Dikarya</taxon>
        <taxon>Ascomycota</taxon>
        <taxon>Pezizomycotina</taxon>
        <taxon>Leotiomycetes</taxon>
        <taxon>Helotiales</taxon>
        <taxon>Amorphothecaceae</taxon>
        <taxon>Amorphotheca</taxon>
    </lineage>
</organism>
<proteinExistence type="predicted"/>
<keyword evidence="1" id="KW-0472">Membrane</keyword>
<name>A0A2T3BDV7_AMORE</name>
<evidence type="ECO:0000313" key="2">
    <source>
        <dbReference type="EMBL" id="PSS27576.1"/>
    </source>
</evidence>
<evidence type="ECO:0000256" key="1">
    <source>
        <dbReference type="SAM" id="Phobius"/>
    </source>
</evidence>
<gene>
    <name evidence="2" type="ORF">M430DRAFT_32261</name>
</gene>
<keyword evidence="3" id="KW-1185">Reference proteome</keyword>